<dbReference type="GO" id="GO:0006308">
    <property type="term" value="P:DNA catabolic process"/>
    <property type="evidence" value="ECO:0007669"/>
    <property type="project" value="InterPro"/>
</dbReference>
<sequence>MICPHMHCFVCALLIVGLVQTECTLRLGSFNVQILGIKKISKPPVFRTLLKIIRRYDLIVIQEVRDKCGVAYRKLFAKLNKLTNGTYNGVLSKPLGRTFSKEQYALFYRPTKLTVDDIGIFADSSDRYERPPMHFTVKPKSAGLFMFSSCKQSTFFTVKVIPIFGMVTVHLDPDDVIRETEALYRTVEVYRRRKQLQNVLIVGDMNLDCSYAPSKMRSTLSFHKNPSYIWLISDKHDTTVSKSVCAYDRMIAYGSHLLRAMGNKTAEVYRFD</sequence>
<evidence type="ECO:0000256" key="3">
    <source>
        <dbReference type="ARBA" id="ARBA00022801"/>
    </source>
</evidence>
<dbReference type="InterPro" id="IPR005135">
    <property type="entry name" value="Endo/exonuclease/phosphatase"/>
</dbReference>
<keyword evidence="7" id="KW-1185">Reference proteome</keyword>
<accession>A0A5J4NX14</accession>
<dbReference type="PANTHER" id="PTHR11371">
    <property type="entry name" value="DEOXYRIBONUCLEASE"/>
    <property type="match status" value="1"/>
</dbReference>
<evidence type="ECO:0000256" key="2">
    <source>
        <dbReference type="ARBA" id="ARBA00022722"/>
    </source>
</evidence>
<feature type="chain" id="PRO_5023822342" description="Endonuclease/exonuclease/phosphatase domain-containing protein" evidence="4">
    <location>
        <begin position="22"/>
        <end position="272"/>
    </location>
</feature>
<dbReference type="Gene3D" id="3.60.10.10">
    <property type="entry name" value="Endonuclease/exonuclease/phosphatase"/>
    <property type="match status" value="1"/>
</dbReference>
<feature type="domain" description="Endonuclease/exonuclease/phosphatase" evidence="5">
    <location>
        <begin position="29"/>
        <end position="254"/>
    </location>
</feature>
<dbReference type="SMART" id="SM00476">
    <property type="entry name" value="DNaseIc"/>
    <property type="match status" value="1"/>
</dbReference>
<dbReference type="GO" id="GO:0004530">
    <property type="term" value="F:deoxyribonuclease I activity"/>
    <property type="evidence" value="ECO:0007669"/>
    <property type="project" value="TreeGrafter"/>
</dbReference>
<dbReference type="SUPFAM" id="SSF56219">
    <property type="entry name" value="DNase I-like"/>
    <property type="match status" value="1"/>
</dbReference>
<dbReference type="Pfam" id="PF03372">
    <property type="entry name" value="Exo_endo_phos"/>
    <property type="match status" value="1"/>
</dbReference>
<comment type="caution">
    <text evidence="6">The sequence shown here is derived from an EMBL/GenBank/DDBJ whole genome shotgun (WGS) entry which is preliminary data.</text>
</comment>
<evidence type="ECO:0000259" key="5">
    <source>
        <dbReference type="Pfam" id="PF03372"/>
    </source>
</evidence>
<evidence type="ECO:0000313" key="7">
    <source>
        <dbReference type="Proteomes" id="UP000324629"/>
    </source>
</evidence>
<dbReference type="GO" id="GO:0003677">
    <property type="term" value="F:DNA binding"/>
    <property type="evidence" value="ECO:0007669"/>
    <property type="project" value="TreeGrafter"/>
</dbReference>
<keyword evidence="3" id="KW-0378">Hydrolase</keyword>
<dbReference type="InterPro" id="IPR016202">
    <property type="entry name" value="DNase_I"/>
</dbReference>
<feature type="signal peptide" evidence="4">
    <location>
        <begin position="1"/>
        <end position="21"/>
    </location>
</feature>
<protein>
    <recommendedName>
        <fullName evidence="5">Endonuclease/exonuclease/phosphatase domain-containing protein</fullName>
    </recommendedName>
</protein>
<dbReference type="EMBL" id="QNGE01000519">
    <property type="protein sequence ID" value="KAA3680156.1"/>
    <property type="molecule type" value="Genomic_DNA"/>
</dbReference>
<dbReference type="GO" id="GO:0005634">
    <property type="term" value="C:nucleus"/>
    <property type="evidence" value="ECO:0007669"/>
    <property type="project" value="TreeGrafter"/>
</dbReference>
<evidence type="ECO:0000313" key="6">
    <source>
        <dbReference type="EMBL" id="KAA3680156.1"/>
    </source>
</evidence>
<organism evidence="6 7">
    <name type="scientific">Paragonimus westermani</name>
    <dbReference type="NCBI Taxonomy" id="34504"/>
    <lineage>
        <taxon>Eukaryota</taxon>
        <taxon>Metazoa</taxon>
        <taxon>Spiralia</taxon>
        <taxon>Lophotrochozoa</taxon>
        <taxon>Platyhelminthes</taxon>
        <taxon>Trematoda</taxon>
        <taxon>Digenea</taxon>
        <taxon>Plagiorchiida</taxon>
        <taxon>Troglotremata</taxon>
        <taxon>Troglotrematidae</taxon>
        <taxon>Paragonimus</taxon>
    </lineage>
</organism>
<reference evidence="6 7" key="1">
    <citation type="journal article" date="2019" name="Gigascience">
        <title>Whole-genome sequence of the oriental lung fluke Paragonimus westermani.</title>
        <authorList>
            <person name="Oey H."/>
            <person name="Zakrzewski M."/>
            <person name="Narain K."/>
            <person name="Devi K.R."/>
            <person name="Agatsuma T."/>
            <person name="Nawaratna S."/>
            <person name="Gobert G.N."/>
            <person name="Jones M.K."/>
            <person name="Ragan M.A."/>
            <person name="McManus D.P."/>
            <person name="Krause L."/>
        </authorList>
    </citation>
    <scope>NUCLEOTIDE SEQUENCE [LARGE SCALE GENOMIC DNA]</scope>
    <source>
        <strain evidence="6 7">IND2009</strain>
    </source>
</reference>
<proteinExistence type="inferred from homology"/>
<keyword evidence="2" id="KW-0540">Nuclease</keyword>
<keyword evidence="4" id="KW-0732">Signal</keyword>
<dbReference type="InterPro" id="IPR036691">
    <property type="entry name" value="Endo/exonu/phosph_ase_sf"/>
</dbReference>
<dbReference type="AlphaFoldDB" id="A0A5J4NX14"/>
<dbReference type="PRINTS" id="PR00130">
    <property type="entry name" value="DNASEI"/>
</dbReference>
<evidence type="ECO:0000256" key="4">
    <source>
        <dbReference type="SAM" id="SignalP"/>
    </source>
</evidence>
<dbReference type="Proteomes" id="UP000324629">
    <property type="component" value="Unassembled WGS sequence"/>
</dbReference>
<evidence type="ECO:0000256" key="1">
    <source>
        <dbReference type="ARBA" id="ARBA00007359"/>
    </source>
</evidence>
<name>A0A5J4NX14_9TREM</name>
<dbReference type="PANTHER" id="PTHR11371:SF31">
    <property type="entry name" value="EXTRACELLULAR NUCLEASE"/>
    <property type="match status" value="1"/>
</dbReference>
<comment type="similarity">
    <text evidence="1">Belongs to the DNase I family.</text>
</comment>
<gene>
    <name evidence="6" type="ORF">DEA37_0007714</name>
</gene>